<protein>
    <submittedName>
        <fullName evidence="1">Uncharacterized protein</fullName>
    </submittedName>
</protein>
<dbReference type="AlphaFoldDB" id="A0A0A9CGA4"/>
<proteinExistence type="predicted"/>
<reference evidence="1" key="2">
    <citation type="journal article" date="2015" name="Data Brief">
        <title>Shoot transcriptome of the giant reed, Arundo donax.</title>
        <authorList>
            <person name="Barrero R.A."/>
            <person name="Guerrero F.D."/>
            <person name="Moolhuijzen P."/>
            <person name="Goolsby J.A."/>
            <person name="Tidwell J."/>
            <person name="Bellgard S.E."/>
            <person name="Bellgard M.I."/>
        </authorList>
    </citation>
    <scope>NUCLEOTIDE SEQUENCE</scope>
    <source>
        <tissue evidence="1">Shoot tissue taken approximately 20 cm above the soil surface</tissue>
    </source>
</reference>
<organism evidence="1">
    <name type="scientific">Arundo donax</name>
    <name type="common">Giant reed</name>
    <name type="synonym">Donax arundinaceus</name>
    <dbReference type="NCBI Taxonomy" id="35708"/>
    <lineage>
        <taxon>Eukaryota</taxon>
        <taxon>Viridiplantae</taxon>
        <taxon>Streptophyta</taxon>
        <taxon>Embryophyta</taxon>
        <taxon>Tracheophyta</taxon>
        <taxon>Spermatophyta</taxon>
        <taxon>Magnoliopsida</taxon>
        <taxon>Liliopsida</taxon>
        <taxon>Poales</taxon>
        <taxon>Poaceae</taxon>
        <taxon>PACMAD clade</taxon>
        <taxon>Arundinoideae</taxon>
        <taxon>Arundineae</taxon>
        <taxon>Arundo</taxon>
    </lineage>
</organism>
<accession>A0A0A9CGA4</accession>
<evidence type="ECO:0000313" key="1">
    <source>
        <dbReference type="EMBL" id="JAD73488.1"/>
    </source>
</evidence>
<sequence length="32" mass="3613">MGLGRSKRKKEGELALGRWHEKANLMELGLGF</sequence>
<dbReference type="EMBL" id="GBRH01224407">
    <property type="protein sequence ID" value="JAD73488.1"/>
    <property type="molecule type" value="Transcribed_RNA"/>
</dbReference>
<reference evidence="1" key="1">
    <citation type="submission" date="2014-09" db="EMBL/GenBank/DDBJ databases">
        <authorList>
            <person name="Magalhaes I.L.F."/>
            <person name="Oliveira U."/>
            <person name="Santos F.R."/>
            <person name="Vidigal T.H.D.A."/>
            <person name="Brescovit A.D."/>
            <person name="Santos A.J."/>
        </authorList>
    </citation>
    <scope>NUCLEOTIDE SEQUENCE</scope>
    <source>
        <tissue evidence="1">Shoot tissue taken approximately 20 cm above the soil surface</tissue>
    </source>
</reference>
<name>A0A0A9CGA4_ARUDO</name>